<dbReference type="GO" id="GO:0008168">
    <property type="term" value="F:methyltransferase activity"/>
    <property type="evidence" value="ECO:0007669"/>
    <property type="project" value="UniProtKB-KW"/>
</dbReference>
<dbReference type="InterPro" id="IPR052514">
    <property type="entry name" value="SAM-dependent_MTase"/>
</dbReference>
<dbReference type="Pfam" id="PF05050">
    <property type="entry name" value="Methyltransf_21"/>
    <property type="match status" value="1"/>
</dbReference>
<dbReference type="SUPFAM" id="SSF53335">
    <property type="entry name" value="S-adenosyl-L-methionine-dependent methyltransferases"/>
    <property type="match status" value="1"/>
</dbReference>
<keyword evidence="3" id="KW-1185">Reference proteome</keyword>
<organism evidence="2 3">
    <name type="scientific">Sphingomonas glaciei</name>
    <dbReference type="NCBI Taxonomy" id="2938948"/>
    <lineage>
        <taxon>Bacteria</taxon>
        <taxon>Pseudomonadati</taxon>
        <taxon>Pseudomonadota</taxon>
        <taxon>Alphaproteobacteria</taxon>
        <taxon>Sphingomonadales</taxon>
        <taxon>Sphingomonadaceae</taxon>
        <taxon>Sphingomonas</taxon>
    </lineage>
</organism>
<evidence type="ECO:0000313" key="3">
    <source>
        <dbReference type="Proteomes" id="UP000831921"/>
    </source>
</evidence>
<dbReference type="PANTHER" id="PTHR34203">
    <property type="entry name" value="METHYLTRANSFERASE, FKBM FAMILY PROTEIN"/>
    <property type="match status" value="1"/>
</dbReference>
<protein>
    <submittedName>
        <fullName evidence="2">FkbM family methyltransferase</fullName>
    </submittedName>
</protein>
<evidence type="ECO:0000313" key="2">
    <source>
        <dbReference type="EMBL" id="UUR09442.1"/>
    </source>
</evidence>
<feature type="domain" description="Methyltransferase FkbM" evidence="1">
    <location>
        <begin position="84"/>
        <end position="215"/>
    </location>
</feature>
<keyword evidence="2" id="KW-0489">Methyltransferase</keyword>
<accession>A0ABY5MZ66</accession>
<name>A0ABY5MZ66_9SPHN</name>
<dbReference type="InterPro" id="IPR006342">
    <property type="entry name" value="FkbM_mtfrase"/>
</dbReference>
<dbReference type="EMBL" id="CP097253">
    <property type="protein sequence ID" value="UUR09442.1"/>
    <property type="molecule type" value="Genomic_DNA"/>
</dbReference>
<keyword evidence="2" id="KW-0808">Transferase</keyword>
<dbReference type="GO" id="GO:0032259">
    <property type="term" value="P:methylation"/>
    <property type="evidence" value="ECO:0007669"/>
    <property type="project" value="UniProtKB-KW"/>
</dbReference>
<proteinExistence type="predicted"/>
<reference evidence="2 3" key="1">
    <citation type="submission" date="2022-05" db="EMBL/GenBank/DDBJ databases">
        <title>S8-45 Sphingomonas ultraviolaceadurans.</title>
        <authorList>
            <person name="Liu Y."/>
        </authorList>
    </citation>
    <scope>NUCLEOTIDE SEQUENCE [LARGE SCALE GENOMIC DNA]</scope>
    <source>
        <strain evidence="2 3">S8-45</strain>
    </source>
</reference>
<gene>
    <name evidence="2" type="ORF">M1K48_08200</name>
</gene>
<dbReference type="PANTHER" id="PTHR34203:SF15">
    <property type="entry name" value="SLL1173 PROTEIN"/>
    <property type="match status" value="1"/>
</dbReference>
<dbReference type="InterPro" id="IPR029063">
    <property type="entry name" value="SAM-dependent_MTases_sf"/>
</dbReference>
<dbReference type="Gene3D" id="3.40.50.150">
    <property type="entry name" value="Vaccinia Virus protein VP39"/>
    <property type="match status" value="1"/>
</dbReference>
<evidence type="ECO:0000259" key="1">
    <source>
        <dbReference type="Pfam" id="PF05050"/>
    </source>
</evidence>
<dbReference type="Proteomes" id="UP000831921">
    <property type="component" value="Chromosome"/>
</dbReference>
<dbReference type="RefSeq" id="WP_249505214.1">
    <property type="nucleotide sequence ID" value="NZ_CP097253.1"/>
</dbReference>
<dbReference type="NCBIfam" id="TIGR01444">
    <property type="entry name" value="fkbM_fam"/>
    <property type="match status" value="1"/>
</dbReference>
<sequence>MLRVSAGALKALTSGRGVGLGCTLAARSIGKDGQLDFRLRGGGVFMVRTDDRYWLTYLLLLKNYENDLDHFLTRVLRAKDSFLDCGANLGLWSIAVSRVIDDARRVVAVEAGSRTFAQLERNWEANDRSFTTLHRAVGEISGERVSFFASVGDHASATMVQGLRPEDSKEEIVTTVGLLDLVAEQRILRTADDALIFVKLDIEGMERKIFATLDPADHGDLALLYEDHGSEQNHVTAFVLERGFGTAFLADDGSIEFITGENLHRLSALKTDSSRGYNMLAFVSGGAAAGRLANVYGRTFV</sequence>